<protein>
    <submittedName>
        <fullName evidence="1">Uncharacterized protein</fullName>
    </submittedName>
</protein>
<reference evidence="1" key="2">
    <citation type="journal article" date="2015" name="Data Brief">
        <title>Shoot transcriptome of the giant reed, Arundo donax.</title>
        <authorList>
            <person name="Barrero R.A."/>
            <person name="Guerrero F.D."/>
            <person name="Moolhuijzen P."/>
            <person name="Goolsby J.A."/>
            <person name="Tidwell J."/>
            <person name="Bellgard S.E."/>
            <person name="Bellgard M.I."/>
        </authorList>
    </citation>
    <scope>NUCLEOTIDE SEQUENCE</scope>
    <source>
        <tissue evidence="1">Shoot tissue taken approximately 20 cm above the soil surface</tissue>
    </source>
</reference>
<organism evidence="1">
    <name type="scientific">Arundo donax</name>
    <name type="common">Giant reed</name>
    <name type="synonym">Donax arundinaceus</name>
    <dbReference type="NCBI Taxonomy" id="35708"/>
    <lineage>
        <taxon>Eukaryota</taxon>
        <taxon>Viridiplantae</taxon>
        <taxon>Streptophyta</taxon>
        <taxon>Embryophyta</taxon>
        <taxon>Tracheophyta</taxon>
        <taxon>Spermatophyta</taxon>
        <taxon>Magnoliopsida</taxon>
        <taxon>Liliopsida</taxon>
        <taxon>Poales</taxon>
        <taxon>Poaceae</taxon>
        <taxon>PACMAD clade</taxon>
        <taxon>Arundinoideae</taxon>
        <taxon>Arundineae</taxon>
        <taxon>Arundo</taxon>
    </lineage>
</organism>
<proteinExistence type="predicted"/>
<accession>A0A0A9ENZ5</accession>
<dbReference type="AlphaFoldDB" id="A0A0A9ENZ5"/>
<sequence>MIQKYNGYSQGKRVTLLSFGAFLLPL</sequence>
<name>A0A0A9ENZ5_ARUDO</name>
<dbReference type="EMBL" id="GBRH01198325">
    <property type="protein sequence ID" value="JAD99570.1"/>
    <property type="molecule type" value="Transcribed_RNA"/>
</dbReference>
<reference evidence="1" key="1">
    <citation type="submission" date="2014-09" db="EMBL/GenBank/DDBJ databases">
        <authorList>
            <person name="Magalhaes I.L.F."/>
            <person name="Oliveira U."/>
            <person name="Santos F.R."/>
            <person name="Vidigal T.H.D.A."/>
            <person name="Brescovit A.D."/>
            <person name="Santos A.J."/>
        </authorList>
    </citation>
    <scope>NUCLEOTIDE SEQUENCE</scope>
    <source>
        <tissue evidence="1">Shoot tissue taken approximately 20 cm above the soil surface</tissue>
    </source>
</reference>
<evidence type="ECO:0000313" key="1">
    <source>
        <dbReference type="EMBL" id="JAD99570.1"/>
    </source>
</evidence>